<dbReference type="EMBL" id="UINC01069751">
    <property type="protein sequence ID" value="SVC03372.1"/>
    <property type="molecule type" value="Genomic_DNA"/>
</dbReference>
<gene>
    <name evidence="1" type="ORF">METZ01_LOCUS256226</name>
</gene>
<organism evidence="1">
    <name type="scientific">marine metagenome</name>
    <dbReference type="NCBI Taxonomy" id="408172"/>
    <lineage>
        <taxon>unclassified sequences</taxon>
        <taxon>metagenomes</taxon>
        <taxon>ecological metagenomes</taxon>
    </lineage>
</organism>
<name>A0A382IW35_9ZZZZ</name>
<reference evidence="1" key="1">
    <citation type="submission" date="2018-05" db="EMBL/GenBank/DDBJ databases">
        <authorList>
            <person name="Lanie J.A."/>
            <person name="Ng W.-L."/>
            <person name="Kazmierczak K.M."/>
            <person name="Andrzejewski T.M."/>
            <person name="Davidsen T.M."/>
            <person name="Wayne K.J."/>
            <person name="Tettelin H."/>
            <person name="Glass J.I."/>
            <person name="Rusch D."/>
            <person name="Podicherti R."/>
            <person name="Tsui H.-C.T."/>
            <person name="Winkler M.E."/>
        </authorList>
    </citation>
    <scope>NUCLEOTIDE SEQUENCE</scope>
</reference>
<evidence type="ECO:0000313" key="1">
    <source>
        <dbReference type="EMBL" id="SVC03372.1"/>
    </source>
</evidence>
<proteinExistence type="predicted"/>
<accession>A0A382IW35</accession>
<protein>
    <submittedName>
        <fullName evidence="1">Uncharacterized protein</fullName>
    </submittedName>
</protein>
<sequence>RCMSGGLPDFGSVTGFFLQIIQSPGTVSIFYDTGQGQGWQRSIPITDHSHLPSDVRQWRGDSRGRWDNDTLVVDVTNFSPKTDFHGAREHLHLVERWTRLDPETIGYSATMDDPTTWTRPWTVELELNLQSNEANRIYHEPRCHEGNYGLPGLLAGARAEERAFSEGRGPDPATLCIAGAAAECGGFGGGFAESGTETDPLR</sequence>
<feature type="non-terminal residue" evidence="1">
    <location>
        <position position="1"/>
    </location>
</feature>
<dbReference type="AlphaFoldDB" id="A0A382IW35"/>